<dbReference type="InterPro" id="IPR013087">
    <property type="entry name" value="Znf_C2H2_type"/>
</dbReference>
<keyword evidence="4" id="KW-1185">Reference proteome</keyword>
<dbReference type="PROSITE" id="PS00028">
    <property type="entry name" value="ZINC_FINGER_C2H2_1"/>
    <property type="match status" value="2"/>
</dbReference>
<proteinExistence type="predicted"/>
<feature type="region of interest" description="Disordered" evidence="1">
    <location>
        <begin position="179"/>
        <end position="208"/>
    </location>
</feature>
<evidence type="ECO:0000256" key="1">
    <source>
        <dbReference type="SAM" id="MobiDB-lite"/>
    </source>
</evidence>
<feature type="compositionally biased region" description="Polar residues" evidence="1">
    <location>
        <begin position="186"/>
        <end position="208"/>
    </location>
</feature>
<dbReference type="EMBL" id="CAJVPQ010000446">
    <property type="protein sequence ID" value="CAG8482263.1"/>
    <property type="molecule type" value="Genomic_DNA"/>
</dbReference>
<organism evidence="3 4">
    <name type="scientific">Funneliformis caledonium</name>
    <dbReference type="NCBI Taxonomy" id="1117310"/>
    <lineage>
        <taxon>Eukaryota</taxon>
        <taxon>Fungi</taxon>
        <taxon>Fungi incertae sedis</taxon>
        <taxon>Mucoromycota</taxon>
        <taxon>Glomeromycotina</taxon>
        <taxon>Glomeromycetes</taxon>
        <taxon>Glomerales</taxon>
        <taxon>Glomeraceae</taxon>
        <taxon>Funneliformis</taxon>
    </lineage>
</organism>
<feature type="compositionally biased region" description="Basic and acidic residues" evidence="1">
    <location>
        <begin position="269"/>
        <end position="279"/>
    </location>
</feature>
<comment type="caution">
    <text evidence="3">The sequence shown here is derived from an EMBL/GenBank/DDBJ whole genome shotgun (WGS) entry which is preliminary data.</text>
</comment>
<dbReference type="Proteomes" id="UP000789570">
    <property type="component" value="Unassembled WGS sequence"/>
</dbReference>
<evidence type="ECO:0000259" key="2">
    <source>
        <dbReference type="PROSITE" id="PS00028"/>
    </source>
</evidence>
<sequence>MSEFYHPFKRKFSPEDPFFTLGNLEFRFDWLKKHSRLQIEEVFNEELKSLTIANPITCCLPPWCNKNPIMFYTALDYETHYNTSHRHFCQECDKVFPSERWLNLHLTEFHDIMTLMRKEKGEKIHECYVQSCNRFFWSPKKRRLHLIDYHKYPKTFNFGILVNGIIPFSIRNADKIRKKKRKNRNLESSQLPTMEHGNSTSTLKVDSSNFIDTEPGTMDVDSLTKSMSNLRLPRVPKTITFGIRTGYKGRFANSHRVEGFNYNSGQTSQHKELKEKVSDDNTQEAMENVEFNEN</sequence>
<name>A0A9N8Z9C5_9GLOM</name>
<dbReference type="PANTHER" id="PTHR21354:SF0">
    <property type="entry name" value="ZINC FINGER PROTEIN 511"/>
    <property type="match status" value="1"/>
</dbReference>
<reference evidence="3" key="1">
    <citation type="submission" date="2021-06" db="EMBL/GenBank/DDBJ databases">
        <authorList>
            <person name="Kallberg Y."/>
            <person name="Tangrot J."/>
            <person name="Rosling A."/>
        </authorList>
    </citation>
    <scope>NUCLEOTIDE SEQUENCE</scope>
    <source>
        <strain evidence="3">UK204</strain>
    </source>
</reference>
<feature type="domain" description="C2H2-type" evidence="2">
    <location>
        <begin position="89"/>
        <end position="110"/>
    </location>
</feature>
<evidence type="ECO:0000313" key="3">
    <source>
        <dbReference type="EMBL" id="CAG8482263.1"/>
    </source>
</evidence>
<dbReference type="PANTHER" id="PTHR21354">
    <property type="entry name" value="ZINC FINGER PROTEIN 511"/>
    <property type="match status" value="1"/>
</dbReference>
<dbReference type="OrthoDB" id="18440at2759"/>
<gene>
    <name evidence="3" type="ORF">FCALED_LOCUS2774</name>
</gene>
<protein>
    <submittedName>
        <fullName evidence="3">13342_t:CDS:1</fullName>
    </submittedName>
</protein>
<feature type="region of interest" description="Disordered" evidence="1">
    <location>
        <begin position="258"/>
        <end position="294"/>
    </location>
</feature>
<accession>A0A9N8Z9C5</accession>
<evidence type="ECO:0000313" key="4">
    <source>
        <dbReference type="Proteomes" id="UP000789570"/>
    </source>
</evidence>
<dbReference type="InterPro" id="IPR039258">
    <property type="entry name" value="ZNF511"/>
</dbReference>
<dbReference type="SMART" id="SM00355">
    <property type="entry name" value="ZnF_C2H2"/>
    <property type="match status" value="2"/>
</dbReference>
<dbReference type="AlphaFoldDB" id="A0A9N8Z9C5"/>
<feature type="domain" description="C2H2-type" evidence="2">
    <location>
        <begin position="127"/>
        <end position="150"/>
    </location>
</feature>